<gene>
    <name evidence="1" type="ordered locus">Oweho_0422</name>
</gene>
<dbReference type="STRING" id="926562.Oweho_0422"/>
<reference evidence="1 2" key="1">
    <citation type="journal article" date="2012" name="Stand. Genomic Sci.">
        <title>Genome sequence of the orange-pigmented seawater bacterium Owenweeksia hongkongensis type strain (UST20020801(T)).</title>
        <authorList>
            <person name="Riedel T."/>
            <person name="Held B."/>
            <person name="Nolan M."/>
            <person name="Lucas S."/>
            <person name="Lapidus A."/>
            <person name="Tice H."/>
            <person name="Del Rio T.G."/>
            <person name="Cheng J.F."/>
            <person name="Han C."/>
            <person name="Tapia R."/>
            <person name="Goodwin L.A."/>
            <person name="Pitluck S."/>
            <person name="Liolios K."/>
            <person name="Mavromatis K."/>
            <person name="Pagani I."/>
            <person name="Ivanova N."/>
            <person name="Mikhailova N."/>
            <person name="Pati A."/>
            <person name="Chen A."/>
            <person name="Palaniappan K."/>
            <person name="Rohde M."/>
            <person name="Tindall B.J."/>
            <person name="Detter J.C."/>
            <person name="Goker M."/>
            <person name="Woyke T."/>
            <person name="Bristow J."/>
            <person name="Eisen J.A."/>
            <person name="Markowitz V."/>
            <person name="Hugenholtz P."/>
            <person name="Klenk H.P."/>
            <person name="Kyrpides N.C."/>
        </authorList>
    </citation>
    <scope>NUCLEOTIDE SEQUENCE</scope>
    <source>
        <strain evidence="2">DSM 17368 / JCM 12287 / NRRL B-23963</strain>
    </source>
</reference>
<evidence type="ECO:0008006" key="3">
    <source>
        <dbReference type="Google" id="ProtNLM"/>
    </source>
</evidence>
<dbReference type="HOGENOM" id="CLU_2181238_0_0_10"/>
<dbReference type="Proteomes" id="UP000005631">
    <property type="component" value="Chromosome"/>
</dbReference>
<sequence length="109" mass="12731">MNYEVEYRDDHIFIRCPFESVGNSEFESLENILDDVSSENVILHMVAARNFRQPTQLKKIIDRFIKQDQSFIVIATLQLLDELELTTPSAANENEALDILEMEEIERKI</sequence>
<organism evidence="1 2">
    <name type="scientific">Owenweeksia hongkongensis (strain DSM 17368 / CIP 108786 / JCM 12287 / NRRL B-23963 / UST20020801)</name>
    <dbReference type="NCBI Taxonomy" id="926562"/>
    <lineage>
        <taxon>Bacteria</taxon>
        <taxon>Pseudomonadati</taxon>
        <taxon>Bacteroidota</taxon>
        <taxon>Flavobacteriia</taxon>
        <taxon>Flavobacteriales</taxon>
        <taxon>Owenweeksiaceae</taxon>
        <taxon>Owenweeksia</taxon>
    </lineage>
</organism>
<evidence type="ECO:0000313" key="2">
    <source>
        <dbReference type="Proteomes" id="UP000005631"/>
    </source>
</evidence>
<accession>G8QZ57</accession>
<dbReference type="EMBL" id="CP003156">
    <property type="protein sequence ID" value="AEV31440.1"/>
    <property type="molecule type" value="Genomic_DNA"/>
</dbReference>
<evidence type="ECO:0000313" key="1">
    <source>
        <dbReference type="EMBL" id="AEV31440.1"/>
    </source>
</evidence>
<dbReference type="AlphaFoldDB" id="G8QZ57"/>
<protein>
    <recommendedName>
        <fullName evidence="3">STAS domain-containing protein</fullName>
    </recommendedName>
</protein>
<keyword evidence="2" id="KW-1185">Reference proteome</keyword>
<dbReference type="KEGG" id="oho:Oweho_0422"/>
<proteinExistence type="predicted"/>
<name>G8QZ57_OWEHD</name>
<dbReference type="RefSeq" id="WP_014200801.1">
    <property type="nucleotide sequence ID" value="NC_016599.1"/>
</dbReference>